<keyword evidence="1" id="KW-1133">Transmembrane helix</keyword>
<evidence type="ECO:0000256" key="1">
    <source>
        <dbReference type="SAM" id="Phobius"/>
    </source>
</evidence>
<dbReference type="AlphaFoldDB" id="A0A7J5X9J9"/>
<feature type="transmembrane region" description="Helical" evidence="1">
    <location>
        <begin position="36"/>
        <end position="54"/>
    </location>
</feature>
<dbReference type="EMBL" id="JAAKFY010000026">
    <property type="protein sequence ID" value="KAF3833493.1"/>
    <property type="molecule type" value="Genomic_DNA"/>
</dbReference>
<reference evidence="2 3" key="1">
    <citation type="submission" date="2020-03" db="EMBL/GenBank/DDBJ databases">
        <title>Dissostichus mawsoni Genome sequencing and assembly.</title>
        <authorList>
            <person name="Park H."/>
        </authorList>
    </citation>
    <scope>NUCLEOTIDE SEQUENCE [LARGE SCALE GENOMIC DNA]</scope>
    <source>
        <strain evidence="2">DM0001</strain>
        <tissue evidence="2">Muscle</tissue>
    </source>
</reference>
<keyword evidence="3" id="KW-1185">Reference proteome</keyword>
<dbReference type="OrthoDB" id="10581414at2759"/>
<comment type="caution">
    <text evidence="2">The sequence shown here is derived from an EMBL/GenBank/DDBJ whole genome shotgun (WGS) entry which is preliminary data.</text>
</comment>
<organism evidence="2 3">
    <name type="scientific">Dissostichus mawsoni</name>
    <name type="common">Antarctic cod</name>
    <dbReference type="NCBI Taxonomy" id="36200"/>
    <lineage>
        <taxon>Eukaryota</taxon>
        <taxon>Metazoa</taxon>
        <taxon>Chordata</taxon>
        <taxon>Craniata</taxon>
        <taxon>Vertebrata</taxon>
        <taxon>Euteleostomi</taxon>
        <taxon>Actinopterygii</taxon>
        <taxon>Neopterygii</taxon>
        <taxon>Teleostei</taxon>
        <taxon>Neoteleostei</taxon>
        <taxon>Acanthomorphata</taxon>
        <taxon>Eupercaria</taxon>
        <taxon>Perciformes</taxon>
        <taxon>Notothenioidei</taxon>
        <taxon>Nototheniidae</taxon>
        <taxon>Dissostichus</taxon>
    </lineage>
</organism>
<keyword evidence="1" id="KW-0472">Membrane</keyword>
<evidence type="ECO:0000313" key="2">
    <source>
        <dbReference type="EMBL" id="KAF3833493.1"/>
    </source>
</evidence>
<sequence length="185" mass="20710">MEKHRRHEQGGVYETPSGHVQYQEVFSIKTMVFKTFDLTSLIIPITADILWTIFNVDFVELLVTQRDLSLLLPVLRILCCDFLHPVLFGFCSLGVAVVMHHLNFINQPNTNKLWEVWDSRGRSVEILDRVHPQGPILTAILAVLGNTGNNGPVGPPGMKGESSPGPQVRGNTHYTLIILIFKAEV</sequence>
<gene>
    <name evidence="2" type="ORF">F7725_024697</name>
</gene>
<protein>
    <submittedName>
        <fullName evidence="2">Uncharacterized protein</fullName>
    </submittedName>
</protein>
<proteinExistence type="predicted"/>
<accession>A0A7J5X9J9</accession>
<keyword evidence="1" id="KW-0812">Transmembrane</keyword>
<evidence type="ECO:0000313" key="3">
    <source>
        <dbReference type="Proteomes" id="UP000518266"/>
    </source>
</evidence>
<feature type="transmembrane region" description="Helical" evidence="1">
    <location>
        <begin position="74"/>
        <end position="98"/>
    </location>
</feature>
<dbReference type="Proteomes" id="UP000518266">
    <property type="component" value="Unassembled WGS sequence"/>
</dbReference>
<name>A0A7J5X9J9_DISMA</name>